<feature type="transmembrane region" description="Helical" evidence="2">
    <location>
        <begin position="285"/>
        <end position="307"/>
    </location>
</feature>
<dbReference type="Gene3D" id="4.10.240.10">
    <property type="entry name" value="Zn(2)-C6 fungal-type DNA-binding domain"/>
    <property type="match status" value="1"/>
</dbReference>
<dbReference type="SUPFAM" id="SSF57701">
    <property type="entry name" value="Zn2/Cys6 DNA-binding domain"/>
    <property type="match status" value="1"/>
</dbReference>
<gene>
    <name evidence="4" type="ORF">MSAN_00741800</name>
</gene>
<dbReference type="AlphaFoldDB" id="A0A8H6Z8B9"/>
<evidence type="ECO:0000313" key="5">
    <source>
        <dbReference type="Proteomes" id="UP000623467"/>
    </source>
</evidence>
<feature type="transmembrane region" description="Helical" evidence="2">
    <location>
        <begin position="517"/>
        <end position="538"/>
    </location>
</feature>
<feature type="transmembrane region" description="Helical" evidence="2">
    <location>
        <begin position="460"/>
        <end position="476"/>
    </location>
</feature>
<dbReference type="InterPro" id="IPR001138">
    <property type="entry name" value="Zn2Cys6_DnaBD"/>
</dbReference>
<dbReference type="PROSITE" id="PS00463">
    <property type="entry name" value="ZN2_CY6_FUNGAL_1"/>
    <property type="match status" value="1"/>
</dbReference>
<evidence type="ECO:0000256" key="1">
    <source>
        <dbReference type="SAM" id="MobiDB-lite"/>
    </source>
</evidence>
<sequence>MARRLWLLFLFNPSRKPQERVPPSQQIPLTSESEVDSVEEAAEAMRRSRPPGACARCKQLKVKCEFETGTIPCKRCTNGGHDCVIPGRNKRGTPLKEHQEVGTQIPEQTTETQQLGEEPSQPPPIPVGQPHDVSLPSVRHSTSTPILPTSKPDQPSPSSSFLDNIDATRPSYVSLPESVSMFYGIPSVQGTPSVLATPSSLAESIARIPSPPCERMQSSQPSLLSQISASEYSAASPPQAPSTGRARYPTYPSSPGVFATIPTPANGLPPPVVSMSRKSSPLQTAALAIVLVLFDFIPRQLYLHFLLRIPSLYFSRVTRIFEDARLSLPDIKRMARARPDQWNNPSDMFWQPSVQTPDQMPLPRSLLQFRSNWEGFIDSLMREWKTFNIISVLLLSAILTMLQIESASHPITRVSALLSLICALMSLLYGCMYIIRFGTMRKMHKASSFAGEAQKDTTSILWNIWVLLAMPAVWLAWYNRSIISFLTCIMSFIWLTGTSQDQDDFAMSSRATLGSRLGLTLVFSLGIIYFVLIVNTFYQYGDPLDREWMRNVNEWMKEAASYPPPPQNLYDAQAAPVIPGTPFLRPESQRNPSYTSFWRVPPVSPFLKSGEGDVPRHFNRLPSFTRLTLKPSAFFKTPHPASSRPAEPLDIMHLRHPDVHVRLGAYDNPNWADAVTPSDFIRFELDVSNAWHGRLALTKPEDGASTDIPVYTLLSPARPENPVPTTESDAGLDAPAHAPARGIHSIASSETSYGPVLEPTRYVTARFSASETPVSRENPIPDGIGVLSTSLAQSLADDIGPGPSRAPQPAETSEVDPAPDPVQTVRELIDLWNRCYFHPRNLEASLVPRPDSSGPAFDVNLAWWSPAHLASEEHFDEKALNPPNDITKTASEPSFAGSFATAEDAHAPVP</sequence>
<keyword evidence="2" id="KW-1133">Transmembrane helix</keyword>
<evidence type="ECO:0000256" key="2">
    <source>
        <dbReference type="SAM" id="Phobius"/>
    </source>
</evidence>
<protein>
    <recommendedName>
        <fullName evidence="3">Zn(2)-C6 fungal-type domain-containing protein</fullName>
    </recommendedName>
</protein>
<feature type="domain" description="Zn(2)-C6 fungal-type" evidence="3">
    <location>
        <begin position="53"/>
        <end position="85"/>
    </location>
</feature>
<keyword evidence="5" id="KW-1185">Reference proteome</keyword>
<feature type="compositionally biased region" description="Low complexity" evidence="1">
    <location>
        <begin position="103"/>
        <end position="119"/>
    </location>
</feature>
<accession>A0A8H6Z8B9</accession>
<name>A0A8H6Z8B9_9AGAR</name>
<dbReference type="SMART" id="SM00066">
    <property type="entry name" value="GAL4"/>
    <property type="match status" value="1"/>
</dbReference>
<evidence type="ECO:0000313" key="4">
    <source>
        <dbReference type="EMBL" id="KAF7371075.1"/>
    </source>
</evidence>
<reference evidence="4" key="1">
    <citation type="submission" date="2020-05" db="EMBL/GenBank/DDBJ databases">
        <title>Mycena genomes resolve the evolution of fungal bioluminescence.</title>
        <authorList>
            <person name="Tsai I.J."/>
        </authorList>
    </citation>
    <scope>NUCLEOTIDE SEQUENCE</scope>
    <source>
        <strain evidence="4">160909Yilan</strain>
    </source>
</reference>
<dbReference type="EMBL" id="JACAZH010000004">
    <property type="protein sequence ID" value="KAF7371075.1"/>
    <property type="molecule type" value="Genomic_DNA"/>
</dbReference>
<feature type="region of interest" description="Disordered" evidence="1">
    <location>
        <begin position="795"/>
        <end position="821"/>
    </location>
</feature>
<dbReference type="OrthoDB" id="3062801at2759"/>
<feature type="transmembrane region" description="Helical" evidence="2">
    <location>
        <begin position="482"/>
        <end position="497"/>
    </location>
</feature>
<keyword evidence="2" id="KW-0812">Transmembrane</keyword>
<feature type="transmembrane region" description="Helical" evidence="2">
    <location>
        <begin position="386"/>
        <end position="404"/>
    </location>
</feature>
<dbReference type="GO" id="GO:0008270">
    <property type="term" value="F:zinc ion binding"/>
    <property type="evidence" value="ECO:0007669"/>
    <property type="project" value="InterPro"/>
</dbReference>
<dbReference type="CDD" id="cd00067">
    <property type="entry name" value="GAL4"/>
    <property type="match status" value="1"/>
</dbReference>
<feature type="region of interest" description="Disordered" evidence="1">
    <location>
        <begin position="16"/>
        <end position="36"/>
    </location>
</feature>
<feature type="compositionally biased region" description="Polar residues" evidence="1">
    <location>
        <begin position="139"/>
        <end position="162"/>
    </location>
</feature>
<dbReference type="PROSITE" id="PS50048">
    <property type="entry name" value="ZN2_CY6_FUNGAL_2"/>
    <property type="match status" value="1"/>
</dbReference>
<comment type="caution">
    <text evidence="4">The sequence shown here is derived from an EMBL/GenBank/DDBJ whole genome shotgun (WGS) entry which is preliminary data.</text>
</comment>
<keyword evidence="2" id="KW-0472">Membrane</keyword>
<organism evidence="4 5">
    <name type="scientific">Mycena sanguinolenta</name>
    <dbReference type="NCBI Taxonomy" id="230812"/>
    <lineage>
        <taxon>Eukaryota</taxon>
        <taxon>Fungi</taxon>
        <taxon>Dikarya</taxon>
        <taxon>Basidiomycota</taxon>
        <taxon>Agaricomycotina</taxon>
        <taxon>Agaricomycetes</taxon>
        <taxon>Agaricomycetidae</taxon>
        <taxon>Agaricales</taxon>
        <taxon>Marasmiineae</taxon>
        <taxon>Mycenaceae</taxon>
        <taxon>Mycena</taxon>
    </lineage>
</organism>
<evidence type="ECO:0000259" key="3">
    <source>
        <dbReference type="PROSITE" id="PS50048"/>
    </source>
</evidence>
<dbReference type="GO" id="GO:0000981">
    <property type="term" value="F:DNA-binding transcription factor activity, RNA polymerase II-specific"/>
    <property type="evidence" value="ECO:0007669"/>
    <property type="project" value="InterPro"/>
</dbReference>
<feature type="transmembrane region" description="Helical" evidence="2">
    <location>
        <begin position="416"/>
        <end position="439"/>
    </location>
</feature>
<dbReference type="InterPro" id="IPR036864">
    <property type="entry name" value="Zn2-C6_fun-type_DNA-bd_sf"/>
</dbReference>
<dbReference type="Pfam" id="PF00172">
    <property type="entry name" value="Zn_clus"/>
    <property type="match status" value="1"/>
</dbReference>
<feature type="region of interest" description="Disordered" evidence="1">
    <location>
        <begin position="90"/>
        <end position="164"/>
    </location>
</feature>
<dbReference type="Proteomes" id="UP000623467">
    <property type="component" value="Unassembled WGS sequence"/>
</dbReference>
<feature type="region of interest" description="Disordered" evidence="1">
    <location>
        <begin position="227"/>
        <end position="246"/>
    </location>
</feature>
<proteinExistence type="predicted"/>